<protein>
    <submittedName>
        <fullName evidence="1">Uncharacterized protein</fullName>
    </submittedName>
</protein>
<organism evidence="1 2">
    <name type="scientific">Fusarium torreyae</name>
    <dbReference type="NCBI Taxonomy" id="1237075"/>
    <lineage>
        <taxon>Eukaryota</taxon>
        <taxon>Fungi</taxon>
        <taxon>Dikarya</taxon>
        <taxon>Ascomycota</taxon>
        <taxon>Pezizomycotina</taxon>
        <taxon>Sordariomycetes</taxon>
        <taxon>Hypocreomycetidae</taxon>
        <taxon>Hypocreales</taxon>
        <taxon>Nectriaceae</taxon>
        <taxon>Fusarium</taxon>
    </lineage>
</organism>
<proteinExistence type="predicted"/>
<keyword evidence="2" id="KW-1185">Reference proteome</keyword>
<dbReference type="AlphaFoldDB" id="A0A9W8RNL8"/>
<dbReference type="OrthoDB" id="10321312at2759"/>
<accession>A0A9W8RNL8</accession>
<dbReference type="Proteomes" id="UP001152049">
    <property type="component" value="Unassembled WGS sequence"/>
</dbReference>
<comment type="caution">
    <text evidence="1">The sequence shown here is derived from an EMBL/GenBank/DDBJ whole genome shotgun (WGS) entry which is preliminary data.</text>
</comment>
<evidence type="ECO:0000313" key="2">
    <source>
        <dbReference type="Proteomes" id="UP001152049"/>
    </source>
</evidence>
<evidence type="ECO:0000313" key="1">
    <source>
        <dbReference type="EMBL" id="KAJ4248705.1"/>
    </source>
</evidence>
<gene>
    <name evidence="1" type="ORF">NW762_012543</name>
</gene>
<dbReference type="EMBL" id="JAOQAZ010000035">
    <property type="protein sequence ID" value="KAJ4248705.1"/>
    <property type="molecule type" value="Genomic_DNA"/>
</dbReference>
<reference evidence="1" key="1">
    <citation type="submission" date="2022-09" db="EMBL/GenBank/DDBJ databases">
        <title>Fusarium specimens isolated from Avocado Roots.</title>
        <authorList>
            <person name="Stajich J."/>
            <person name="Roper C."/>
            <person name="Heimlech-Rivalta G."/>
        </authorList>
    </citation>
    <scope>NUCLEOTIDE SEQUENCE</scope>
    <source>
        <strain evidence="1">CF00136</strain>
    </source>
</reference>
<sequence length="88" mass="9777">MSSHKSRVDKLIRDRELVRKDLPAVQYNMALLRFAINSSANMNANGFQEAPKQPMGYVLDEKTGRLYAKFDEAKGSGDGTQAVDKKTG</sequence>
<name>A0A9W8RNL8_9HYPO</name>